<keyword evidence="1" id="KW-0472">Membrane</keyword>
<keyword evidence="4" id="KW-1185">Reference proteome</keyword>
<accession>A0A5C5YYG9</accession>
<keyword evidence="1" id="KW-1133">Transmembrane helix</keyword>
<dbReference type="Proteomes" id="UP000315010">
    <property type="component" value="Unassembled WGS sequence"/>
</dbReference>
<feature type="transmembrane region" description="Helical" evidence="1">
    <location>
        <begin position="26"/>
        <end position="43"/>
    </location>
</feature>
<dbReference type="EMBL" id="SJPJ01000001">
    <property type="protein sequence ID" value="TWT79533.1"/>
    <property type="molecule type" value="Genomic_DNA"/>
</dbReference>
<evidence type="ECO:0000256" key="1">
    <source>
        <dbReference type="SAM" id="Phobius"/>
    </source>
</evidence>
<keyword evidence="1" id="KW-0812">Transmembrane</keyword>
<protein>
    <recommendedName>
        <fullName evidence="5">Bacterial OB-fold domain-containing protein</fullName>
    </recommendedName>
</protein>
<dbReference type="RefSeq" id="WP_146394731.1">
    <property type="nucleotide sequence ID" value="NZ_SJPJ01000001.1"/>
</dbReference>
<comment type="caution">
    <text evidence="2">The sequence shown here is derived from an EMBL/GenBank/DDBJ whole genome shotgun (WGS) entry which is preliminary data.</text>
</comment>
<evidence type="ECO:0000313" key="3">
    <source>
        <dbReference type="EMBL" id="TWT79535.1"/>
    </source>
</evidence>
<evidence type="ECO:0000313" key="4">
    <source>
        <dbReference type="Proteomes" id="UP000315010"/>
    </source>
</evidence>
<name>A0A5C5YYG9_9BACT</name>
<reference evidence="2 4" key="1">
    <citation type="submission" date="2019-02" db="EMBL/GenBank/DDBJ databases">
        <title>Deep-cultivation of Planctomycetes and their phenomic and genomic characterization uncovers novel biology.</title>
        <authorList>
            <person name="Wiegand S."/>
            <person name="Jogler M."/>
            <person name="Boedeker C."/>
            <person name="Pinto D."/>
            <person name="Vollmers J."/>
            <person name="Rivas-Marin E."/>
            <person name="Kohn T."/>
            <person name="Peeters S.H."/>
            <person name="Heuer A."/>
            <person name="Rast P."/>
            <person name="Oberbeckmann S."/>
            <person name="Bunk B."/>
            <person name="Jeske O."/>
            <person name="Meyerdierks A."/>
            <person name="Storesund J.E."/>
            <person name="Kallscheuer N."/>
            <person name="Luecker S."/>
            <person name="Lage O.M."/>
            <person name="Pohl T."/>
            <person name="Merkel B.J."/>
            <person name="Hornburger P."/>
            <person name="Mueller R.-W."/>
            <person name="Bruemmer F."/>
            <person name="Labrenz M."/>
            <person name="Spormann A.M."/>
            <person name="Op Den Camp H."/>
            <person name="Overmann J."/>
            <person name="Amann R."/>
            <person name="Jetten M.S.M."/>
            <person name="Mascher T."/>
            <person name="Medema M.H."/>
            <person name="Devos D.P."/>
            <person name="Kaster A.-K."/>
            <person name="Ovreas L."/>
            <person name="Rohde M."/>
            <person name="Galperin M.Y."/>
            <person name="Jogler C."/>
        </authorList>
    </citation>
    <scope>NUCLEOTIDE SEQUENCE [LARGE SCALE GENOMIC DNA]</scope>
    <source>
        <strain evidence="2 4">CA13</strain>
    </source>
</reference>
<evidence type="ECO:0008006" key="5">
    <source>
        <dbReference type="Google" id="ProtNLM"/>
    </source>
</evidence>
<gene>
    <name evidence="2" type="ORF">CA13_09370</name>
    <name evidence="3" type="ORF">CA13_09390</name>
</gene>
<evidence type="ECO:0000313" key="2">
    <source>
        <dbReference type="EMBL" id="TWT79533.1"/>
    </source>
</evidence>
<dbReference type="AlphaFoldDB" id="A0A5C5YYG9"/>
<proteinExistence type="predicted"/>
<dbReference type="OrthoDB" id="3212934at2"/>
<organism evidence="2 4">
    <name type="scientific">Novipirellula herctigrandis</name>
    <dbReference type="NCBI Taxonomy" id="2527986"/>
    <lineage>
        <taxon>Bacteria</taxon>
        <taxon>Pseudomonadati</taxon>
        <taxon>Planctomycetota</taxon>
        <taxon>Planctomycetia</taxon>
        <taxon>Pirellulales</taxon>
        <taxon>Pirellulaceae</taxon>
        <taxon>Novipirellula</taxon>
    </lineage>
</organism>
<dbReference type="EMBL" id="SJPJ01000001">
    <property type="protein sequence ID" value="TWT79535.1"/>
    <property type="molecule type" value="Genomic_DNA"/>
</dbReference>
<sequence length="132" mass="14672">MQSRDADQTNSEHEPRNGGDAFARKVAGFVILPIILIATYFISQIPYTVSSFRQFDDYANGKRVRFTGTYRELVGDFSHVDFDGETILVVVQPGENQLSPDAGAKYCVTGELQRSWQSSSVTITNAEFLPSN</sequence>